<sequence>MTAGTHPPARRRRTTGASVVAGGHVPRVVRRCAASAGLGQTGRVPPVRTSEPDALDAALAACAGGDPDAFAPVYDALAPAVFGTALAVLRDDDHAAEVTQEVMIEVWQTAVRFDASRGSARTWVVTMARRRAVDRVRSEQSRRVRDQKDVDGRFAGGVRDVVAEEVEQLLESAAVRQCLGSLTQTQRDAVVRAYFGGLTYREVAVELGAAVPTVKSRIRDGLVRLRDCLGVNRG</sequence>
<evidence type="ECO:0000259" key="6">
    <source>
        <dbReference type="Pfam" id="PF08281"/>
    </source>
</evidence>
<feature type="domain" description="RNA polymerase sigma factor 70 region 4 type 2" evidence="6">
    <location>
        <begin position="174"/>
        <end position="225"/>
    </location>
</feature>
<keyword evidence="8" id="KW-1185">Reference proteome</keyword>
<dbReference type="Pfam" id="PF08281">
    <property type="entry name" value="Sigma70_r4_2"/>
    <property type="match status" value="1"/>
</dbReference>
<organism evidence="7 8">
    <name type="scientific">Oerskovia gallyi</name>
    <dbReference type="NCBI Taxonomy" id="2762226"/>
    <lineage>
        <taxon>Bacteria</taxon>
        <taxon>Bacillati</taxon>
        <taxon>Actinomycetota</taxon>
        <taxon>Actinomycetes</taxon>
        <taxon>Micrococcales</taxon>
        <taxon>Cellulomonadaceae</taxon>
        <taxon>Oerskovia</taxon>
    </lineage>
</organism>
<dbReference type="Proteomes" id="UP000633601">
    <property type="component" value="Unassembled WGS sequence"/>
</dbReference>
<accession>A0ABR8UZF8</accession>
<dbReference type="Pfam" id="PF04542">
    <property type="entry name" value="Sigma70_r2"/>
    <property type="match status" value="1"/>
</dbReference>
<keyword evidence="3" id="KW-0731">Sigma factor</keyword>
<dbReference type="SUPFAM" id="SSF88946">
    <property type="entry name" value="Sigma2 domain of RNA polymerase sigma factors"/>
    <property type="match status" value="1"/>
</dbReference>
<dbReference type="Gene3D" id="1.10.1740.10">
    <property type="match status" value="1"/>
</dbReference>
<gene>
    <name evidence="7" type="primary">sigK</name>
    <name evidence="7" type="ORF">H9640_05150</name>
</gene>
<dbReference type="PANTHER" id="PTHR43133:SF66">
    <property type="entry name" value="ECF RNA POLYMERASE SIGMA FACTOR SIGK"/>
    <property type="match status" value="1"/>
</dbReference>
<evidence type="ECO:0000313" key="8">
    <source>
        <dbReference type="Proteomes" id="UP000633601"/>
    </source>
</evidence>
<protein>
    <submittedName>
        <fullName evidence="7">ECF RNA polymerase sigma factor SigK</fullName>
    </submittedName>
</protein>
<dbReference type="PANTHER" id="PTHR43133">
    <property type="entry name" value="RNA POLYMERASE ECF-TYPE SIGMA FACTO"/>
    <property type="match status" value="1"/>
</dbReference>
<dbReference type="NCBIfam" id="TIGR02937">
    <property type="entry name" value="sigma70-ECF"/>
    <property type="match status" value="1"/>
</dbReference>
<dbReference type="InterPro" id="IPR014284">
    <property type="entry name" value="RNA_pol_sigma-70_dom"/>
</dbReference>
<reference evidence="7 8" key="1">
    <citation type="submission" date="2020-08" db="EMBL/GenBank/DDBJ databases">
        <title>A Genomic Blueprint of the Chicken Gut Microbiome.</title>
        <authorList>
            <person name="Gilroy R."/>
            <person name="Ravi A."/>
            <person name="Getino M."/>
            <person name="Pursley I."/>
            <person name="Horton D.L."/>
            <person name="Alikhan N.-F."/>
            <person name="Baker D."/>
            <person name="Gharbi K."/>
            <person name="Hall N."/>
            <person name="Watson M."/>
            <person name="Adriaenssens E.M."/>
            <person name="Foster-Nyarko E."/>
            <person name="Jarju S."/>
            <person name="Secka A."/>
            <person name="Antonio M."/>
            <person name="Oren A."/>
            <person name="Chaudhuri R."/>
            <person name="La Ragione R.M."/>
            <person name="Hildebrand F."/>
            <person name="Pallen M.J."/>
        </authorList>
    </citation>
    <scope>NUCLEOTIDE SEQUENCE [LARGE SCALE GENOMIC DNA]</scope>
    <source>
        <strain evidence="7 8">Sa2CUA8</strain>
    </source>
</reference>
<dbReference type="InterPro" id="IPR013325">
    <property type="entry name" value="RNA_pol_sigma_r2"/>
</dbReference>
<dbReference type="Gene3D" id="1.10.10.10">
    <property type="entry name" value="Winged helix-like DNA-binding domain superfamily/Winged helix DNA-binding domain"/>
    <property type="match status" value="1"/>
</dbReference>
<evidence type="ECO:0000256" key="3">
    <source>
        <dbReference type="ARBA" id="ARBA00023082"/>
    </source>
</evidence>
<dbReference type="InterPro" id="IPR036388">
    <property type="entry name" value="WH-like_DNA-bd_sf"/>
</dbReference>
<dbReference type="InterPro" id="IPR007627">
    <property type="entry name" value="RNA_pol_sigma70_r2"/>
</dbReference>
<evidence type="ECO:0000256" key="4">
    <source>
        <dbReference type="ARBA" id="ARBA00023163"/>
    </source>
</evidence>
<dbReference type="CDD" id="cd06171">
    <property type="entry name" value="Sigma70_r4"/>
    <property type="match status" value="1"/>
</dbReference>
<evidence type="ECO:0000259" key="5">
    <source>
        <dbReference type="Pfam" id="PF04542"/>
    </source>
</evidence>
<keyword evidence="2" id="KW-0805">Transcription regulation</keyword>
<name>A0ABR8UZF8_9CELL</name>
<evidence type="ECO:0000256" key="2">
    <source>
        <dbReference type="ARBA" id="ARBA00023015"/>
    </source>
</evidence>
<dbReference type="SUPFAM" id="SSF88659">
    <property type="entry name" value="Sigma3 and sigma4 domains of RNA polymerase sigma factors"/>
    <property type="match status" value="1"/>
</dbReference>
<comment type="similarity">
    <text evidence="1">Belongs to the sigma-70 factor family. ECF subfamily.</text>
</comment>
<comment type="caution">
    <text evidence="7">The sequence shown here is derived from an EMBL/GenBank/DDBJ whole genome shotgun (WGS) entry which is preliminary data.</text>
</comment>
<dbReference type="InterPro" id="IPR013249">
    <property type="entry name" value="RNA_pol_sigma70_r4_t2"/>
</dbReference>
<proteinExistence type="inferred from homology"/>
<dbReference type="NCBIfam" id="NF007228">
    <property type="entry name" value="PRK09646.1"/>
    <property type="match status" value="1"/>
</dbReference>
<evidence type="ECO:0000313" key="7">
    <source>
        <dbReference type="EMBL" id="MBD7997933.1"/>
    </source>
</evidence>
<keyword evidence="4" id="KW-0804">Transcription</keyword>
<dbReference type="InterPro" id="IPR013324">
    <property type="entry name" value="RNA_pol_sigma_r3/r4-like"/>
</dbReference>
<dbReference type="InterPro" id="IPR039425">
    <property type="entry name" value="RNA_pol_sigma-70-like"/>
</dbReference>
<evidence type="ECO:0000256" key="1">
    <source>
        <dbReference type="ARBA" id="ARBA00010641"/>
    </source>
</evidence>
<feature type="domain" description="RNA polymerase sigma-70 region 2" evidence="5">
    <location>
        <begin position="74"/>
        <end position="141"/>
    </location>
</feature>
<dbReference type="EMBL" id="JACSQE010000003">
    <property type="protein sequence ID" value="MBD7997933.1"/>
    <property type="molecule type" value="Genomic_DNA"/>
</dbReference>